<comment type="subcellular location">
    <subcellularLocation>
        <location evidence="1">Membrane</location>
    </subcellularLocation>
</comment>
<dbReference type="PANTHER" id="PTHR37042">
    <property type="entry name" value="OUTER MEMBRANE PROTEIN RV1973"/>
    <property type="match status" value="1"/>
</dbReference>
<evidence type="ECO:0000313" key="6">
    <source>
        <dbReference type="Proteomes" id="UP000320876"/>
    </source>
</evidence>
<dbReference type="PANTHER" id="PTHR37042:SF4">
    <property type="entry name" value="OUTER MEMBRANE PROTEIN RV1973"/>
    <property type="match status" value="1"/>
</dbReference>
<evidence type="ECO:0000256" key="4">
    <source>
        <dbReference type="SAM" id="Phobius"/>
    </source>
</evidence>
<comment type="caution">
    <text evidence="5">The sequence shown here is derived from an EMBL/GenBank/DDBJ whole genome shotgun (WGS) entry which is preliminary data.</text>
</comment>
<feature type="compositionally biased region" description="Low complexity" evidence="3">
    <location>
        <begin position="36"/>
        <end position="52"/>
    </location>
</feature>
<dbReference type="RefSeq" id="WP_246076407.1">
    <property type="nucleotide sequence ID" value="NZ_VFML01000001.1"/>
</dbReference>
<feature type="compositionally biased region" description="Basic and acidic residues" evidence="3">
    <location>
        <begin position="1"/>
        <end position="10"/>
    </location>
</feature>
<dbReference type="EMBL" id="VFML01000001">
    <property type="protein sequence ID" value="TQJ03222.1"/>
    <property type="molecule type" value="Genomic_DNA"/>
</dbReference>
<feature type="transmembrane region" description="Helical" evidence="4">
    <location>
        <begin position="85"/>
        <end position="108"/>
    </location>
</feature>
<sequence>MSSDEQRPEQAEDEAAAESSEDRGPEPTDDTESTEESVSTESAEDSTGSGDADGTEDIDGTEDTEGATEDGESGAARGDRLPRRLVFAAGALAVAALVTAGVFGVQWWTAAADDNIDLAQAREEVIRVGSSAVKAFTELDYNKPDQFFDRSIAVSTDELAEQIDNAREANKKQMLEAKTVANTTVLDLAVDELNNHEGKARFLAAIQVEVKKGDQTSVKPMRVEVEMTRVDEDGDQAWKVSGISQVPVIGAGQ</sequence>
<evidence type="ECO:0000313" key="5">
    <source>
        <dbReference type="EMBL" id="TQJ03222.1"/>
    </source>
</evidence>
<evidence type="ECO:0000256" key="3">
    <source>
        <dbReference type="SAM" id="MobiDB-lite"/>
    </source>
</evidence>
<gene>
    <name evidence="5" type="ORF">FB471_2974</name>
</gene>
<protein>
    <submittedName>
        <fullName evidence="5">Mce-associated membrane protein</fullName>
    </submittedName>
</protein>
<feature type="region of interest" description="Disordered" evidence="3">
    <location>
        <begin position="1"/>
        <end position="77"/>
    </location>
</feature>
<keyword evidence="4" id="KW-0812">Transmembrane</keyword>
<evidence type="ECO:0000256" key="2">
    <source>
        <dbReference type="ARBA" id="ARBA00023136"/>
    </source>
</evidence>
<reference evidence="5 6" key="1">
    <citation type="submission" date="2019-06" db="EMBL/GenBank/DDBJ databases">
        <title>Sequencing the genomes of 1000 actinobacteria strains.</title>
        <authorList>
            <person name="Klenk H.-P."/>
        </authorList>
    </citation>
    <scope>NUCLEOTIDE SEQUENCE [LARGE SCALE GENOMIC DNA]</scope>
    <source>
        <strain evidence="5 6">DSM 45679</strain>
    </source>
</reference>
<feature type="compositionally biased region" description="Acidic residues" evidence="3">
    <location>
        <begin position="53"/>
        <end position="72"/>
    </location>
</feature>
<accession>A0A542DJF0</accession>
<dbReference type="Proteomes" id="UP000320876">
    <property type="component" value="Unassembled WGS sequence"/>
</dbReference>
<keyword evidence="2 4" id="KW-0472">Membrane</keyword>
<proteinExistence type="predicted"/>
<keyword evidence="4" id="KW-1133">Transmembrane helix</keyword>
<keyword evidence="6" id="KW-1185">Reference proteome</keyword>
<name>A0A542DJF0_AMYCI</name>
<dbReference type="GO" id="GO:0016020">
    <property type="term" value="C:membrane"/>
    <property type="evidence" value="ECO:0007669"/>
    <property type="project" value="UniProtKB-SubCell"/>
</dbReference>
<dbReference type="AlphaFoldDB" id="A0A542DJF0"/>
<evidence type="ECO:0000256" key="1">
    <source>
        <dbReference type="ARBA" id="ARBA00004370"/>
    </source>
</evidence>
<organism evidence="5 6">
    <name type="scientific">Amycolatopsis cihanbeyliensis</name>
    <dbReference type="NCBI Taxonomy" id="1128664"/>
    <lineage>
        <taxon>Bacteria</taxon>
        <taxon>Bacillati</taxon>
        <taxon>Actinomycetota</taxon>
        <taxon>Actinomycetes</taxon>
        <taxon>Pseudonocardiales</taxon>
        <taxon>Pseudonocardiaceae</taxon>
        <taxon>Amycolatopsis</taxon>
    </lineage>
</organism>